<comment type="caution">
    <text evidence="1">The sequence shown here is derived from an EMBL/GenBank/DDBJ whole genome shotgun (WGS) entry which is preliminary data.</text>
</comment>
<protein>
    <submittedName>
        <fullName evidence="1">Uncharacterized protein</fullName>
    </submittedName>
</protein>
<sequence length="142" mass="15285">MVGQLLGESLNVMSIDFVYDQGIRQVFFIRVVSSSVPSKLSSISRMKAARGREGVCRHPPPADVLPAPGIQQTPTMLAFLTSPAVNQQKSCHLLNTAKGEFCVVSFSENLLPLPKTTSGLYDLCARLPSPPSARSTAHSRSS</sequence>
<accession>A0ABD2H0Y8</accession>
<reference evidence="1 2" key="2">
    <citation type="journal article" date="2024" name="G3 (Bethesda)">
        <title>The genome of the cryopelagic Antarctic bald notothen, Trematomus borchgrevinki.</title>
        <authorList>
            <person name="Rayamajhi N."/>
            <person name="Rivera-Colon A.G."/>
            <person name="Minhas B.F."/>
            <person name="Cheng C.C."/>
            <person name="Catchen J.M."/>
        </authorList>
    </citation>
    <scope>NUCLEOTIDE SEQUENCE [LARGE SCALE GENOMIC DNA]</scope>
    <source>
        <strain evidence="1">AGRC-2024</strain>
    </source>
</reference>
<organism evidence="1 2">
    <name type="scientific">Pagothenia borchgrevinki</name>
    <name type="common">Bald rockcod</name>
    <name type="synonym">Trematomus borchgrevinki</name>
    <dbReference type="NCBI Taxonomy" id="8213"/>
    <lineage>
        <taxon>Eukaryota</taxon>
        <taxon>Metazoa</taxon>
        <taxon>Chordata</taxon>
        <taxon>Craniata</taxon>
        <taxon>Vertebrata</taxon>
        <taxon>Euteleostomi</taxon>
        <taxon>Actinopterygii</taxon>
        <taxon>Neopterygii</taxon>
        <taxon>Teleostei</taxon>
        <taxon>Neoteleostei</taxon>
        <taxon>Acanthomorphata</taxon>
        <taxon>Eupercaria</taxon>
        <taxon>Perciformes</taxon>
        <taxon>Notothenioidei</taxon>
        <taxon>Nototheniidae</taxon>
        <taxon>Pagothenia</taxon>
    </lineage>
</organism>
<evidence type="ECO:0000313" key="1">
    <source>
        <dbReference type="EMBL" id="KAL3060094.1"/>
    </source>
</evidence>
<gene>
    <name evidence="1" type="ORF">OYC64_014644</name>
</gene>
<dbReference type="Proteomes" id="UP001619887">
    <property type="component" value="Unassembled WGS sequence"/>
</dbReference>
<name>A0ABD2H0Y8_PAGBO</name>
<dbReference type="AlphaFoldDB" id="A0ABD2H0Y8"/>
<proteinExistence type="predicted"/>
<dbReference type="EMBL" id="JBIYXZ010002073">
    <property type="protein sequence ID" value="KAL3060094.1"/>
    <property type="molecule type" value="Genomic_DNA"/>
</dbReference>
<evidence type="ECO:0000313" key="2">
    <source>
        <dbReference type="Proteomes" id="UP001619887"/>
    </source>
</evidence>
<reference evidence="1 2" key="1">
    <citation type="journal article" date="2022" name="G3 (Bethesda)">
        <title>Evaluating Illumina-, Nanopore-, and PacBio-based genome assembly strategies with the bald notothen, Trematomus borchgrevinki.</title>
        <authorList>
            <person name="Rayamajhi N."/>
            <person name="Cheng C.C."/>
            <person name="Catchen J.M."/>
        </authorList>
    </citation>
    <scope>NUCLEOTIDE SEQUENCE [LARGE SCALE GENOMIC DNA]</scope>
    <source>
        <strain evidence="1">AGRC-2024</strain>
    </source>
</reference>
<keyword evidence="2" id="KW-1185">Reference proteome</keyword>